<feature type="transmembrane region" description="Helical" evidence="6">
    <location>
        <begin position="875"/>
        <end position="897"/>
    </location>
</feature>
<evidence type="ECO:0000256" key="3">
    <source>
        <dbReference type="ARBA" id="ARBA00022692"/>
    </source>
</evidence>
<evidence type="ECO:0000313" key="9">
    <source>
        <dbReference type="Proteomes" id="UP000199408"/>
    </source>
</evidence>
<gene>
    <name evidence="8" type="ORF">GA0070560_10756</name>
</gene>
<feature type="transmembrane region" description="Helical" evidence="6">
    <location>
        <begin position="12"/>
        <end position="34"/>
    </location>
</feature>
<name>A0A1C5I0C7_9ACTN</name>
<feature type="domain" description="ABC3 transporter permease C-terminal" evidence="7">
    <location>
        <begin position="788"/>
        <end position="896"/>
    </location>
</feature>
<evidence type="ECO:0000256" key="6">
    <source>
        <dbReference type="SAM" id="Phobius"/>
    </source>
</evidence>
<keyword evidence="5 6" id="KW-0472">Membrane</keyword>
<dbReference type="Proteomes" id="UP000199408">
    <property type="component" value="Unassembled WGS sequence"/>
</dbReference>
<feature type="transmembrane region" description="Helical" evidence="6">
    <location>
        <begin position="395"/>
        <end position="414"/>
    </location>
</feature>
<keyword evidence="2" id="KW-1003">Cell membrane</keyword>
<dbReference type="Pfam" id="PF02687">
    <property type="entry name" value="FtsX"/>
    <property type="match status" value="1"/>
</dbReference>
<accession>A0A1C5I0C7</accession>
<reference evidence="9" key="1">
    <citation type="submission" date="2016-06" db="EMBL/GenBank/DDBJ databases">
        <authorList>
            <person name="Varghese N."/>
        </authorList>
    </citation>
    <scope>NUCLEOTIDE SEQUENCE [LARGE SCALE GENOMIC DNA]</scope>
    <source>
        <strain evidence="9">DSM 43171</strain>
    </source>
</reference>
<dbReference type="EMBL" id="FMDN01000007">
    <property type="protein sequence ID" value="SCG51700.1"/>
    <property type="molecule type" value="Genomic_DNA"/>
</dbReference>
<dbReference type="OrthoDB" id="3276748at2"/>
<dbReference type="AlphaFoldDB" id="A0A1C5I0C7"/>
<feature type="transmembrane region" description="Helical" evidence="6">
    <location>
        <begin position="826"/>
        <end position="855"/>
    </location>
</feature>
<evidence type="ECO:0000256" key="1">
    <source>
        <dbReference type="ARBA" id="ARBA00004651"/>
    </source>
</evidence>
<evidence type="ECO:0000256" key="4">
    <source>
        <dbReference type="ARBA" id="ARBA00022989"/>
    </source>
</evidence>
<feature type="transmembrane region" description="Helical" evidence="6">
    <location>
        <begin position="465"/>
        <end position="486"/>
    </location>
</feature>
<feature type="transmembrane region" description="Helical" evidence="6">
    <location>
        <begin position="517"/>
        <end position="541"/>
    </location>
</feature>
<sequence length="917" mass="94775">MSVLAVARRVRAYGGHFLLLTVLTLVTAVLVTGVPRLAERLSGQGLRQQMADVPGIRRDLLYSRAPEIQPPGTTRYTAFHRDAVEDLSAGMPPVVREVIDERWYAADTGFARLKGPELTRDKGLFDLALRTTTGLHEAATLVDGHWPGQGTRREAAVEIALAEPVARPLGVRAGSRLRAALYRPDGSEYAAAPVVVVGVFRPHDPADGVWDGLPSALRLTPPVGDGQPFQLVGLTDPVGLDNRVEGGWAAGVSYRYRVDPDRLAPGRLDALIAGLSQVDRERPSGLHFSQGVDIPLRQYADALAAARTLLAVIAAGVLATLAGLIVLAAGLAARRRRDEYVLLRARGGSALTVVRRGLAESALVVPAAAGAGWLLGGLLPADPLGGGTPGPAVRLAAAAALLATVALPVAVLAAQRGGVGGRRDLLRFRGGAGRLTAEVTLVGLAVLAAFLLRRRGLPLGGEVDPLLVSVPVLLAVAAALLALRAYPWPLRLASRLAARARGAVAFLGTARAGRAGVAAPLVVVVLAIATAAFCGVVAVGISDGRDRAVTRIVPADALVAGDRFAPDTVAALGGLPGVRAVTPVLAQPGQRLYADADGRPGGAGEAYVLLVEPAGFAEVARRSGLDVTVPGTLRGDRATALPALVSPDFAAALADAELADRAGRRPGWVDVQGNRLPLRVAGTTPWFPLVPADVTRFAVLPWPQLPADGPYPLAPTGFLLAAGDRPVDPVALARIAEEGQARYQSSGAVTGGKRPLPPRVTTWVAERERLGGSGVNGLLVFGFAAGAVGGAVLGLLALAFAVLAGARGRGQVLSRLRTMGLSRRQWRGLLLIELAPLVVVSVLTGAVVGALLPVLLNPVLGLSAFTGGVPVTVRFEPGLVAGVLGLAVLALAFAVAVEAVNNRRLRLGEVLRLGEES</sequence>
<keyword evidence="9" id="KW-1185">Reference proteome</keyword>
<dbReference type="STRING" id="47864.GA0070560_10756"/>
<evidence type="ECO:0000259" key="7">
    <source>
        <dbReference type="Pfam" id="PF02687"/>
    </source>
</evidence>
<keyword evidence="4 6" id="KW-1133">Transmembrane helix</keyword>
<protein>
    <submittedName>
        <fullName evidence="8">Putative ABC transport system permease protein</fullName>
    </submittedName>
</protein>
<comment type="subcellular location">
    <subcellularLocation>
        <location evidence="1">Cell membrane</location>
        <topology evidence="1">Multi-pass membrane protein</topology>
    </subcellularLocation>
</comment>
<feature type="transmembrane region" description="Helical" evidence="6">
    <location>
        <begin position="309"/>
        <end position="332"/>
    </location>
</feature>
<feature type="transmembrane region" description="Helical" evidence="6">
    <location>
        <begin position="435"/>
        <end position="453"/>
    </location>
</feature>
<keyword evidence="3 6" id="KW-0812">Transmembrane</keyword>
<dbReference type="GO" id="GO:0005886">
    <property type="term" value="C:plasma membrane"/>
    <property type="evidence" value="ECO:0007669"/>
    <property type="project" value="UniProtKB-SubCell"/>
</dbReference>
<evidence type="ECO:0000256" key="2">
    <source>
        <dbReference type="ARBA" id="ARBA00022475"/>
    </source>
</evidence>
<evidence type="ECO:0000313" key="8">
    <source>
        <dbReference type="EMBL" id="SCG51700.1"/>
    </source>
</evidence>
<feature type="transmembrane region" description="Helical" evidence="6">
    <location>
        <begin position="778"/>
        <end position="805"/>
    </location>
</feature>
<dbReference type="InterPro" id="IPR003838">
    <property type="entry name" value="ABC3_permease_C"/>
</dbReference>
<organism evidence="8 9">
    <name type="scientific">Micromonospora halophytica</name>
    <dbReference type="NCBI Taxonomy" id="47864"/>
    <lineage>
        <taxon>Bacteria</taxon>
        <taxon>Bacillati</taxon>
        <taxon>Actinomycetota</taxon>
        <taxon>Actinomycetes</taxon>
        <taxon>Micromonosporales</taxon>
        <taxon>Micromonosporaceae</taxon>
        <taxon>Micromonospora</taxon>
    </lineage>
</organism>
<dbReference type="RefSeq" id="WP_091295227.1">
    <property type="nucleotide sequence ID" value="NZ_FMDN01000007.1"/>
</dbReference>
<evidence type="ECO:0000256" key="5">
    <source>
        <dbReference type="ARBA" id="ARBA00023136"/>
    </source>
</evidence>
<feature type="transmembrane region" description="Helical" evidence="6">
    <location>
        <begin position="353"/>
        <end position="375"/>
    </location>
</feature>
<proteinExistence type="predicted"/>